<accession>A0AAD7FDN2</accession>
<protein>
    <submittedName>
        <fullName evidence="2">Uncharacterized protein</fullName>
    </submittedName>
</protein>
<dbReference type="AlphaFoldDB" id="A0AAD7FDN2"/>
<dbReference type="Proteomes" id="UP001221142">
    <property type="component" value="Unassembled WGS sequence"/>
</dbReference>
<feature type="region of interest" description="Disordered" evidence="1">
    <location>
        <begin position="140"/>
        <end position="170"/>
    </location>
</feature>
<feature type="compositionally biased region" description="Low complexity" evidence="1">
    <location>
        <begin position="244"/>
        <end position="270"/>
    </location>
</feature>
<reference evidence="2" key="1">
    <citation type="submission" date="2023-03" db="EMBL/GenBank/DDBJ databases">
        <title>Massive genome expansion in bonnet fungi (Mycena s.s.) driven by repeated elements and novel gene families across ecological guilds.</title>
        <authorList>
            <consortium name="Lawrence Berkeley National Laboratory"/>
            <person name="Harder C.B."/>
            <person name="Miyauchi S."/>
            <person name="Viragh M."/>
            <person name="Kuo A."/>
            <person name="Thoen E."/>
            <person name="Andreopoulos B."/>
            <person name="Lu D."/>
            <person name="Skrede I."/>
            <person name="Drula E."/>
            <person name="Henrissat B."/>
            <person name="Morin E."/>
            <person name="Kohler A."/>
            <person name="Barry K."/>
            <person name="LaButti K."/>
            <person name="Morin E."/>
            <person name="Salamov A."/>
            <person name="Lipzen A."/>
            <person name="Mereny Z."/>
            <person name="Hegedus B."/>
            <person name="Baldrian P."/>
            <person name="Stursova M."/>
            <person name="Weitz H."/>
            <person name="Taylor A."/>
            <person name="Grigoriev I.V."/>
            <person name="Nagy L.G."/>
            <person name="Martin F."/>
            <person name="Kauserud H."/>
        </authorList>
    </citation>
    <scope>NUCLEOTIDE SEQUENCE</scope>
    <source>
        <strain evidence="2">9284</strain>
    </source>
</reference>
<evidence type="ECO:0000313" key="3">
    <source>
        <dbReference type="Proteomes" id="UP001221142"/>
    </source>
</evidence>
<sequence length="278" mass="29409">MSMVVLGPARSSRRSMYFFCLRSPYEAESTMLLHSGMPGRLCATGCRSVPGSMESPVECRSDDGDGSCVTMSQEGEHRISGNKHEIGDEAAEEVGNKLGMMMSSPISPYAPDGHIPCTWHYLACYGVPKISELLLGPGLSPKARPSPARASSSPAWPDIRLDRAQGSGLGNLRPAEARQARARLCIRQAESPALGKLSGAWLSLAECHLLPNRIFSDLLQDQASAPAGMTPRTGRPRLEPGLEAWAGLDAGSGSGSANVKPKPAKAQPKPGLLGPARP</sequence>
<feature type="region of interest" description="Disordered" evidence="1">
    <location>
        <begin position="225"/>
        <end position="278"/>
    </location>
</feature>
<dbReference type="EMBL" id="JARKIF010000020">
    <property type="protein sequence ID" value="KAJ7617865.1"/>
    <property type="molecule type" value="Genomic_DNA"/>
</dbReference>
<evidence type="ECO:0000256" key="1">
    <source>
        <dbReference type="SAM" id="MobiDB-lite"/>
    </source>
</evidence>
<organism evidence="2 3">
    <name type="scientific">Roridomyces roridus</name>
    <dbReference type="NCBI Taxonomy" id="1738132"/>
    <lineage>
        <taxon>Eukaryota</taxon>
        <taxon>Fungi</taxon>
        <taxon>Dikarya</taxon>
        <taxon>Basidiomycota</taxon>
        <taxon>Agaricomycotina</taxon>
        <taxon>Agaricomycetes</taxon>
        <taxon>Agaricomycetidae</taxon>
        <taxon>Agaricales</taxon>
        <taxon>Marasmiineae</taxon>
        <taxon>Mycenaceae</taxon>
        <taxon>Roridomyces</taxon>
    </lineage>
</organism>
<proteinExistence type="predicted"/>
<gene>
    <name evidence="2" type="ORF">FB45DRAFT_1007572</name>
</gene>
<feature type="compositionally biased region" description="Low complexity" evidence="1">
    <location>
        <begin position="140"/>
        <end position="155"/>
    </location>
</feature>
<name>A0AAD7FDN2_9AGAR</name>
<evidence type="ECO:0000313" key="2">
    <source>
        <dbReference type="EMBL" id="KAJ7617865.1"/>
    </source>
</evidence>
<comment type="caution">
    <text evidence="2">The sequence shown here is derived from an EMBL/GenBank/DDBJ whole genome shotgun (WGS) entry which is preliminary data.</text>
</comment>
<keyword evidence="3" id="KW-1185">Reference proteome</keyword>